<dbReference type="CDD" id="cd16935">
    <property type="entry name" value="HATPase_AgrC-ComD-like"/>
    <property type="match status" value="1"/>
</dbReference>
<proteinExistence type="predicted"/>
<dbReference type="Proteomes" id="UP000464314">
    <property type="component" value="Chromosome"/>
</dbReference>
<dbReference type="SUPFAM" id="SSF55874">
    <property type="entry name" value="ATPase domain of HSP90 chaperone/DNA topoisomerase II/histidine kinase"/>
    <property type="match status" value="1"/>
</dbReference>
<name>A0A6P1TJZ3_9FIRM</name>
<dbReference type="PANTHER" id="PTHR40448">
    <property type="entry name" value="TWO-COMPONENT SENSOR HISTIDINE KINASE"/>
    <property type="match status" value="1"/>
</dbReference>
<feature type="transmembrane region" description="Helical" evidence="1">
    <location>
        <begin position="31"/>
        <end position="48"/>
    </location>
</feature>
<organism evidence="3 4">
    <name type="scientific">Anaerocolumna sedimenticola</name>
    <dbReference type="NCBI Taxonomy" id="2696063"/>
    <lineage>
        <taxon>Bacteria</taxon>
        <taxon>Bacillati</taxon>
        <taxon>Bacillota</taxon>
        <taxon>Clostridia</taxon>
        <taxon>Lachnospirales</taxon>
        <taxon>Lachnospiraceae</taxon>
        <taxon>Anaerocolumna</taxon>
    </lineage>
</organism>
<feature type="transmembrane region" description="Helical" evidence="1">
    <location>
        <begin position="54"/>
        <end position="73"/>
    </location>
</feature>
<dbReference type="Gene3D" id="3.30.565.10">
    <property type="entry name" value="Histidine kinase-like ATPase, C-terminal domain"/>
    <property type="match status" value="1"/>
</dbReference>
<dbReference type="EMBL" id="CP048000">
    <property type="protein sequence ID" value="QHQ61520.1"/>
    <property type="molecule type" value="Genomic_DNA"/>
</dbReference>
<dbReference type="GO" id="GO:0042802">
    <property type="term" value="F:identical protein binding"/>
    <property type="evidence" value="ECO:0007669"/>
    <property type="project" value="TreeGrafter"/>
</dbReference>
<evidence type="ECO:0000256" key="1">
    <source>
        <dbReference type="SAM" id="Phobius"/>
    </source>
</evidence>
<feature type="domain" description="Sensor histidine kinase NatK-like C-terminal" evidence="2">
    <location>
        <begin position="333"/>
        <end position="437"/>
    </location>
</feature>
<evidence type="ECO:0000313" key="3">
    <source>
        <dbReference type="EMBL" id="QHQ61520.1"/>
    </source>
</evidence>
<dbReference type="KEGG" id="anr:Ana3638_12645"/>
<dbReference type="PANTHER" id="PTHR40448:SF1">
    <property type="entry name" value="TWO-COMPONENT SENSOR HISTIDINE KINASE"/>
    <property type="match status" value="1"/>
</dbReference>
<feature type="transmembrane region" description="Helical" evidence="1">
    <location>
        <begin position="186"/>
        <end position="207"/>
    </location>
</feature>
<evidence type="ECO:0000259" key="2">
    <source>
        <dbReference type="Pfam" id="PF14501"/>
    </source>
</evidence>
<feature type="transmembrane region" description="Helical" evidence="1">
    <location>
        <begin position="85"/>
        <end position="106"/>
    </location>
</feature>
<sequence>MLIIASISIIAYNLTCLLYFKRHFQSKRKHWIYYAIAVTINLACSSAMDRLNLHQLGVIVIMASFMLELKLLFQMDILRILHGASAYIIVFYSSRGMIVSLFSIFQQESINGVLNLDHYYYMIAAIAGLIGVFFVLLVRRVIAPDTKTEPLFPHTKALRSIVYYQFAIVVYMLQLNEGRFLDINALWFSLHYLASCAITLALLAFIWNTIVQVTGLLEYELNTKRLQEQLECQISHYNSYKKFTESYRIFRHDYGNVMSAVKILIKNNENEKAIKLLDEIHDTMQKNVLMHKTYSNNVLLDAILQDSANTCEEHNIRFDATLHLFESLILSDLDIIRICTNILNNAIEACEKIPQTSDRFIKVTGSTNPDWSFIEIANSFNGQLEYQDGELVSTKKEKDFHGYGLTIIRKTIEDTGGMVLIDADQEKKIFSLKLHIPRNQQLRNPS</sequence>
<keyword evidence="4" id="KW-1185">Reference proteome</keyword>
<accession>A0A6P1TJZ3</accession>
<gene>
    <name evidence="3" type="ORF">Ana3638_12645</name>
</gene>
<feature type="transmembrane region" description="Helical" evidence="1">
    <location>
        <begin position="118"/>
        <end position="137"/>
    </location>
</feature>
<dbReference type="Pfam" id="PF14501">
    <property type="entry name" value="HATPase_c_5"/>
    <property type="match status" value="1"/>
</dbReference>
<dbReference type="InterPro" id="IPR032834">
    <property type="entry name" value="NatK-like_C"/>
</dbReference>
<dbReference type="RefSeq" id="WP_161838345.1">
    <property type="nucleotide sequence ID" value="NZ_CP048000.1"/>
</dbReference>
<keyword evidence="1" id="KW-1133">Transmembrane helix</keyword>
<keyword evidence="1" id="KW-0472">Membrane</keyword>
<evidence type="ECO:0000313" key="4">
    <source>
        <dbReference type="Proteomes" id="UP000464314"/>
    </source>
</evidence>
<reference evidence="3 4" key="1">
    <citation type="submission" date="2020-01" db="EMBL/GenBank/DDBJ databases">
        <title>Genome analysis of Anaerocolumna sp. CBA3638.</title>
        <authorList>
            <person name="Kim J."/>
            <person name="Roh S.W."/>
        </authorList>
    </citation>
    <scope>NUCLEOTIDE SEQUENCE [LARGE SCALE GENOMIC DNA]</scope>
    <source>
        <strain evidence="3 4">CBA3638</strain>
    </source>
</reference>
<dbReference type="AlphaFoldDB" id="A0A6P1TJZ3"/>
<keyword evidence="1" id="KW-0812">Transmembrane</keyword>
<feature type="transmembrane region" description="Helical" evidence="1">
    <location>
        <begin position="157"/>
        <end position="174"/>
    </location>
</feature>
<protein>
    <submittedName>
        <fullName evidence="3">GHKL domain-containing protein</fullName>
    </submittedName>
</protein>
<dbReference type="InterPro" id="IPR036890">
    <property type="entry name" value="HATPase_C_sf"/>
</dbReference>